<sequence length="84" mass="9289">MLDTASDGAHDKLHWNCCWKPWGGKILWGASFLSLVGGLLAYWQGGAFANVSVQTWYWNALVGGVLALGLKVSKFHNCWHQKQG</sequence>
<name>A0A1G2LA84_9BACT</name>
<dbReference type="Proteomes" id="UP000176705">
    <property type="component" value="Unassembled WGS sequence"/>
</dbReference>
<protein>
    <recommendedName>
        <fullName evidence="4">Transmembrane protein</fullName>
    </recommendedName>
</protein>
<dbReference type="EMBL" id="MHQS01000015">
    <property type="protein sequence ID" value="OHA08480.1"/>
    <property type="molecule type" value="Genomic_DNA"/>
</dbReference>
<feature type="transmembrane region" description="Helical" evidence="1">
    <location>
        <begin position="56"/>
        <end position="73"/>
    </location>
</feature>
<dbReference type="AlphaFoldDB" id="A0A1G2LA84"/>
<keyword evidence="1" id="KW-1133">Transmembrane helix</keyword>
<evidence type="ECO:0000313" key="2">
    <source>
        <dbReference type="EMBL" id="OHA08480.1"/>
    </source>
</evidence>
<evidence type="ECO:0008006" key="4">
    <source>
        <dbReference type="Google" id="ProtNLM"/>
    </source>
</evidence>
<gene>
    <name evidence="2" type="ORF">A3B37_00035</name>
</gene>
<evidence type="ECO:0000313" key="3">
    <source>
        <dbReference type="Proteomes" id="UP000176705"/>
    </source>
</evidence>
<feature type="transmembrane region" description="Helical" evidence="1">
    <location>
        <begin position="26"/>
        <end position="44"/>
    </location>
</feature>
<accession>A0A1G2LA84</accession>
<dbReference type="STRING" id="1802280.A3B37_00035"/>
<keyword evidence="1" id="KW-0812">Transmembrane</keyword>
<organism evidence="2 3">
    <name type="scientific">Candidatus Sungbacteria bacterium RIFCSPLOWO2_01_FULL_59_16</name>
    <dbReference type="NCBI Taxonomy" id="1802280"/>
    <lineage>
        <taxon>Bacteria</taxon>
        <taxon>Candidatus Sungiibacteriota</taxon>
    </lineage>
</organism>
<proteinExistence type="predicted"/>
<keyword evidence="1" id="KW-0472">Membrane</keyword>
<evidence type="ECO:0000256" key="1">
    <source>
        <dbReference type="SAM" id="Phobius"/>
    </source>
</evidence>
<comment type="caution">
    <text evidence="2">The sequence shown here is derived from an EMBL/GenBank/DDBJ whole genome shotgun (WGS) entry which is preliminary data.</text>
</comment>
<reference evidence="2 3" key="1">
    <citation type="journal article" date="2016" name="Nat. Commun.">
        <title>Thousands of microbial genomes shed light on interconnected biogeochemical processes in an aquifer system.</title>
        <authorList>
            <person name="Anantharaman K."/>
            <person name="Brown C.T."/>
            <person name="Hug L.A."/>
            <person name="Sharon I."/>
            <person name="Castelle C.J."/>
            <person name="Probst A.J."/>
            <person name="Thomas B.C."/>
            <person name="Singh A."/>
            <person name="Wilkins M.J."/>
            <person name="Karaoz U."/>
            <person name="Brodie E.L."/>
            <person name="Williams K.H."/>
            <person name="Hubbard S.S."/>
            <person name="Banfield J.F."/>
        </authorList>
    </citation>
    <scope>NUCLEOTIDE SEQUENCE [LARGE SCALE GENOMIC DNA]</scope>
</reference>